<sequence length="480" mass="51093">MQNNETGQATGLNRNAIGLWSLVFFVLATNGPLTGLVGVAPTAILLGNGIGLPSSYLVAGIVYLLFCVGFVAMSRYIHNTGAFYAYISTGLGRPMGTAAAFLAIVAYGGLQMSCYGMIGFFLSLALSEVGINVAWWVASIVIACIVQPLSSRNVALNGKTLGILMSIEVITLIVFDLAVIGDGGGPESFSTASFTVDAFLSPGVGAVFAFVASSFIGIETTAIYAEEARDPTRTIPRATYISVVLITALLVLSSWLLIVSYGPSQAIAIAEQNPGTMWFDTAARVAGHWLSLLMNALLITSLFSIVLSLQNTLSRYLYALGREQVFLPFFARLHPRHKTPHVASFVLAIVNIILLAAFGLASIDPMTGVLPLGSAPAALGILSVQVLTSLAVICFFQHDKRHTNIWQRLVAPLLSLSAMSTGVFLIATHMELLTGGIEFLNTAIPIGLVLVAAYGILVALWLRRYRPQRYAKLANASLDT</sequence>
<organism evidence="7 9">
    <name type="scientific">Kerstersia gyiorum</name>
    <dbReference type="NCBI Taxonomy" id="206506"/>
    <lineage>
        <taxon>Bacteria</taxon>
        <taxon>Pseudomonadati</taxon>
        <taxon>Pseudomonadota</taxon>
        <taxon>Betaproteobacteria</taxon>
        <taxon>Burkholderiales</taxon>
        <taxon>Alcaligenaceae</taxon>
        <taxon>Kerstersia</taxon>
    </lineage>
</organism>
<feature type="transmembrane region" description="Helical" evidence="6">
    <location>
        <begin position="237"/>
        <end position="258"/>
    </location>
</feature>
<dbReference type="InterPro" id="IPR002293">
    <property type="entry name" value="AA/rel_permease1"/>
</dbReference>
<dbReference type="OrthoDB" id="5442866at2"/>
<accession>A0A171KWP8</accession>
<dbReference type="Gene3D" id="1.20.1740.10">
    <property type="entry name" value="Amino acid/polyamine transporter I"/>
    <property type="match status" value="1"/>
</dbReference>
<evidence type="ECO:0000256" key="4">
    <source>
        <dbReference type="ARBA" id="ARBA00022989"/>
    </source>
</evidence>
<evidence type="ECO:0000256" key="2">
    <source>
        <dbReference type="ARBA" id="ARBA00022475"/>
    </source>
</evidence>
<evidence type="ECO:0000256" key="3">
    <source>
        <dbReference type="ARBA" id="ARBA00022692"/>
    </source>
</evidence>
<keyword evidence="5 6" id="KW-0472">Membrane</keyword>
<dbReference type="EMBL" id="LBNE01000001">
    <property type="protein sequence ID" value="KKO73315.1"/>
    <property type="molecule type" value="Genomic_DNA"/>
</dbReference>
<dbReference type="GO" id="GO:0022857">
    <property type="term" value="F:transmembrane transporter activity"/>
    <property type="evidence" value="ECO:0007669"/>
    <property type="project" value="InterPro"/>
</dbReference>
<evidence type="ECO:0000256" key="1">
    <source>
        <dbReference type="ARBA" id="ARBA00004651"/>
    </source>
</evidence>
<evidence type="ECO:0000313" key="9">
    <source>
        <dbReference type="Proteomes" id="UP000078084"/>
    </source>
</evidence>
<dbReference type="AlphaFoldDB" id="A0A171KWP8"/>
<keyword evidence="3 6" id="KW-0812">Transmembrane</keyword>
<feature type="transmembrane region" description="Helical" evidence="6">
    <location>
        <begin position="442"/>
        <end position="462"/>
    </location>
</feature>
<dbReference type="PANTHER" id="PTHR42770">
    <property type="entry name" value="AMINO ACID TRANSPORTER-RELATED"/>
    <property type="match status" value="1"/>
</dbReference>
<dbReference type="STRING" id="206506.AAV32_03395"/>
<dbReference type="PANTHER" id="PTHR42770:SF16">
    <property type="entry name" value="AMINO ACID PERMEASE"/>
    <property type="match status" value="1"/>
</dbReference>
<keyword evidence="2" id="KW-1003">Cell membrane</keyword>
<reference evidence="8 10" key="2">
    <citation type="submission" date="2019-02" db="EMBL/GenBank/DDBJ databases">
        <title>Genomic Encyclopedia of Type Strains, Phase IV (KMG-IV): sequencing the most valuable type-strain genomes for metagenomic binning, comparative biology and taxonomic classification.</title>
        <authorList>
            <person name="Goeker M."/>
        </authorList>
    </citation>
    <scope>NUCLEOTIDE SEQUENCE [LARGE SCALE GENOMIC DNA]</scope>
    <source>
        <strain evidence="8 10">DSM 16618</strain>
    </source>
</reference>
<feature type="transmembrane region" description="Helical" evidence="6">
    <location>
        <begin position="342"/>
        <end position="363"/>
    </location>
</feature>
<name>A0A171KWP8_9BURK</name>
<dbReference type="Proteomes" id="UP000078084">
    <property type="component" value="Unassembled WGS sequence"/>
</dbReference>
<dbReference type="Pfam" id="PF13520">
    <property type="entry name" value="AA_permease_2"/>
    <property type="match status" value="1"/>
</dbReference>
<comment type="caution">
    <text evidence="7">The sequence shown here is derived from an EMBL/GenBank/DDBJ whole genome shotgun (WGS) entry which is preliminary data.</text>
</comment>
<evidence type="ECO:0000313" key="8">
    <source>
        <dbReference type="EMBL" id="RZS73374.1"/>
    </source>
</evidence>
<gene>
    <name evidence="7" type="ORF">AAV32_03395</name>
    <name evidence="8" type="ORF">EV679_0565</name>
</gene>
<evidence type="ECO:0000313" key="10">
    <source>
        <dbReference type="Proteomes" id="UP000292039"/>
    </source>
</evidence>
<feature type="transmembrane region" description="Helical" evidence="6">
    <location>
        <begin position="161"/>
        <end position="180"/>
    </location>
</feature>
<keyword evidence="9" id="KW-1185">Reference proteome</keyword>
<feature type="transmembrane region" description="Helical" evidence="6">
    <location>
        <begin position="56"/>
        <end position="77"/>
    </location>
</feature>
<evidence type="ECO:0000256" key="5">
    <source>
        <dbReference type="ARBA" id="ARBA00023136"/>
    </source>
</evidence>
<dbReference type="RefSeq" id="WP_068367481.1">
    <property type="nucleotide sequence ID" value="NZ_CBCSEB010000010.1"/>
</dbReference>
<feature type="transmembrane region" description="Helical" evidence="6">
    <location>
        <begin position="200"/>
        <end position="225"/>
    </location>
</feature>
<feature type="transmembrane region" description="Helical" evidence="6">
    <location>
        <begin position="375"/>
        <end position="397"/>
    </location>
</feature>
<dbReference type="GO" id="GO:0005886">
    <property type="term" value="C:plasma membrane"/>
    <property type="evidence" value="ECO:0007669"/>
    <property type="project" value="UniProtKB-SubCell"/>
</dbReference>
<dbReference type="InterPro" id="IPR050367">
    <property type="entry name" value="APC_superfamily"/>
</dbReference>
<evidence type="ECO:0000313" key="7">
    <source>
        <dbReference type="EMBL" id="KKO73315.1"/>
    </source>
</evidence>
<feature type="transmembrane region" description="Helical" evidence="6">
    <location>
        <begin position="20"/>
        <end position="44"/>
    </location>
</feature>
<feature type="transmembrane region" description="Helical" evidence="6">
    <location>
        <begin position="286"/>
        <end position="309"/>
    </location>
</feature>
<protein>
    <submittedName>
        <fullName evidence="7">Amino acid permease</fullName>
    </submittedName>
    <submittedName>
        <fullName evidence="8">Amino acid/polyamine/organocation transporter (APC superfamily)</fullName>
    </submittedName>
</protein>
<comment type="subcellular location">
    <subcellularLocation>
        <location evidence="1">Cell membrane</location>
        <topology evidence="1">Multi-pass membrane protein</topology>
    </subcellularLocation>
</comment>
<proteinExistence type="predicted"/>
<feature type="transmembrane region" description="Helical" evidence="6">
    <location>
        <begin position="409"/>
        <end position="430"/>
    </location>
</feature>
<dbReference type="EMBL" id="SGWZ01000001">
    <property type="protein sequence ID" value="RZS73374.1"/>
    <property type="molecule type" value="Genomic_DNA"/>
</dbReference>
<reference evidence="7 9" key="1">
    <citation type="submission" date="2015-04" db="EMBL/GenBank/DDBJ databases">
        <title>Genome sequence of Kerstersia gyiorum CG1.</title>
        <authorList>
            <person name="Greninger A.L."/>
            <person name="Kozyreva V."/>
            <person name="Chaturvedi V."/>
        </authorList>
    </citation>
    <scope>NUCLEOTIDE SEQUENCE [LARGE SCALE GENOMIC DNA]</scope>
    <source>
        <strain evidence="7 9">CG1</strain>
    </source>
</reference>
<keyword evidence="4 6" id="KW-1133">Transmembrane helix</keyword>
<dbReference type="PIRSF" id="PIRSF006060">
    <property type="entry name" value="AA_transporter"/>
    <property type="match status" value="1"/>
</dbReference>
<dbReference type="Proteomes" id="UP000292039">
    <property type="component" value="Unassembled WGS sequence"/>
</dbReference>
<evidence type="ECO:0000256" key="6">
    <source>
        <dbReference type="SAM" id="Phobius"/>
    </source>
</evidence>